<dbReference type="PANTHER" id="PTHR31339:SF0">
    <property type="entry name" value="PECTIN LYASE-LIKE SUPERFAMILY PROTEIN"/>
    <property type="match status" value="1"/>
</dbReference>
<keyword evidence="2 4" id="KW-0378">Hydrolase</keyword>
<proteinExistence type="inferred from homology"/>
<reference evidence="6" key="1">
    <citation type="journal article" date="2014" name="BMC Genomics">
        <title>Genome sequencing of two Neorhizobium galegae strains reveals a noeT gene responsible for the unusual acetylation of the nodulation factors.</title>
        <authorList>
            <person name="Osterman J."/>
            <person name="Marsh J."/>
            <person name="Laine P.K."/>
            <person name="Zeng Z."/>
            <person name="Alatalo E."/>
            <person name="Sullivan J.T."/>
            <person name="Young J.P."/>
            <person name="Thomas-Oates J."/>
            <person name="Paulin L."/>
            <person name="Lindstrom K."/>
        </authorList>
    </citation>
    <scope>NUCLEOTIDE SEQUENCE [LARGE SCALE GENOMIC DNA]</scope>
    <source>
        <strain evidence="6">HAMBI 540</strain>
    </source>
</reference>
<dbReference type="SUPFAM" id="SSF51126">
    <property type="entry name" value="Pectin lyase-like"/>
    <property type="match status" value="1"/>
</dbReference>
<dbReference type="AlphaFoldDB" id="A0A068T2B2"/>
<evidence type="ECO:0000256" key="1">
    <source>
        <dbReference type="ARBA" id="ARBA00008834"/>
    </source>
</evidence>
<dbReference type="KEGG" id="ngg:RG540_PA15330"/>
<dbReference type="InterPro" id="IPR012334">
    <property type="entry name" value="Pectin_lyas_fold"/>
</dbReference>
<dbReference type="Pfam" id="PF00295">
    <property type="entry name" value="Glyco_hydro_28"/>
    <property type="match status" value="1"/>
</dbReference>
<dbReference type="Proteomes" id="UP000028181">
    <property type="component" value="Plasmid pHAMBI540a"/>
</dbReference>
<dbReference type="SMART" id="SM00710">
    <property type="entry name" value="PbH1"/>
    <property type="match status" value="4"/>
</dbReference>
<dbReference type="EMBL" id="HG938354">
    <property type="protein sequence ID" value="CDN52209.1"/>
    <property type="molecule type" value="Genomic_DNA"/>
</dbReference>
<dbReference type="Gene3D" id="2.160.20.10">
    <property type="entry name" value="Single-stranded right-handed beta-helix, Pectin lyase-like"/>
    <property type="match status" value="1"/>
</dbReference>
<dbReference type="InterPro" id="IPR011050">
    <property type="entry name" value="Pectin_lyase_fold/virulence"/>
</dbReference>
<dbReference type="InterPro" id="IPR051801">
    <property type="entry name" value="GH28_Enzymes"/>
</dbReference>
<dbReference type="GO" id="GO:0004650">
    <property type="term" value="F:polygalacturonase activity"/>
    <property type="evidence" value="ECO:0007669"/>
    <property type="project" value="InterPro"/>
</dbReference>
<comment type="similarity">
    <text evidence="1 4">Belongs to the glycosyl hydrolase 28 family.</text>
</comment>
<dbReference type="eggNOG" id="COG5434">
    <property type="taxonomic scope" value="Bacteria"/>
</dbReference>
<dbReference type="GeneID" id="24259975"/>
<protein>
    <submittedName>
        <fullName evidence="5">Glycoside hydrolase family 28</fullName>
    </submittedName>
</protein>
<sequence>MNRLPSLLVEPAQEDETARIQAAIDQVAARGGGCVELAEGIHNTRGLRLQSGVELHLAKGAILRPAAVYGAYEETSVSVIAEKSNRAMIVARNATDIALTGPGRIEAGGEYFIAGNDEAMGTLVPAEYRPRVVVFESCRGVRIERLEIVDSPMWTLHLVNCDDVYVSCVKVSNNRRMPNTDGLVLDACRHVVVEDCDISTADDGICLKTSAGPDGQAIGECENVLVRRCLVESNSCALKIGTESYGDFTNVVFEDCRVHDSNRGLGLFSRDGGHMTDIRFSRIEVDCHETLDGFWGSGEALTVTVVDRIPTRRAGAVRNLVVEDLRGQMDGAIALVSTSAAGIEGVRLSRLRLRQRKGPLGTGLRYDLRPTNADIALSADAAGRANAWTKGADGRVVGLVDYPGGMPALFTAGTEGISIEEAHFERPQPIPEGWNVESVVHKVTEPDGSREWEI</sequence>
<evidence type="ECO:0000313" key="6">
    <source>
        <dbReference type="Proteomes" id="UP000028181"/>
    </source>
</evidence>
<evidence type="ECO:0000256" key="3">
    <source>
        <dbReference type="ARBA" id="ARBA00023295"/>
    </source>
</evidence>
<keyword evidence="3 4" id="KW-0326">Glycosidase</keyword>
<geneLocation type="plasmid" evidence="6">
    <name>II</name>
</geneLocation>
<dbReference type="InterPro" id="IPR006626">
    <property type="entry name" value="PbH1"/>
</dbReference>
<evidence type="ECO:0000313" key="5">
    <source>
        <dbReference type="EMBL" id="CDN52209.1"/>
    </source>
</evidence>
<organism evidence="5 6">
    <name type="scientific">Neorhizobium galegae bv. orientalis str. HAMBI 540</name>
    <dbReference type="NCBI Taxonomy" id="1028800"/>
    <lineage>
        <taxon>Bacteria</taxon>
        <taxon>Pseudomonadati</taxon>
        <taxon>Pseudomonadota</taxon>
        <taxon>Alphaproteobacteria</taxon>
        <taxon>Hyphomicrobiales</taxon>
        <taxon>Rhizobiaceae</taxon>
        <taxon>Rhizobium/Agrobacterium group</taxon>
        <taxon>Neorhizobium</taxon>
    </lineage>
</organism>
<name>A0A068T2B2_NEOGA</name>
<dbReference type="GO" id="GO:0005975">
    <property type="term" value="P:carbohydrate metabolic process"/>
    <property type="evidence" value="ECO:0007669"/>
    <property type="project" value="InterPro"/>
</dbReference>
<dbReference type="PANTHER" id="PTHR31339">
    <property type="entry name" value="PECTIN LYASE-RELATED"/>
    <property type="match status" value="1"/>
</dbReference>
<accession>A0A068T2B2</accession>
<keyword evidence="5" id="KW-0614">Plasmid</keyword>
<evidence type="ECO:0000256" key="4">
    <source>
        <dbReference type="RuleBase" id="RU361169"/>
    </source>
</evidence>
<evidence type="ECO:0000256" key="2">
    <source>
        <dbReference type="ARBA" id="ARBA00022801"/>
    </source>
</evidence>
<dbReference type="InterPro" id="IPR000743">
    <property type="entry name" value="Glyco_hydro_28"/>
</dbReference>
<gene>
    <name evidence="5" type="ORF">RG540_PA15330</name>
</gene>
<dbReference type="HOGENOM" id="CLU_016031_8_4_5"/>
<dbReference type="OrthoDB" id="9795222at2"/>
<dbReference type="RefSeq" id="WP_041366064.1">
    <property type="nucleotide sequence ID" value="NZ_HG938354.1"/>
</dbReference>
<keyword evidence="6" id="KW-1185">Reference proteome</keyword>
<dbReference type="PATRIC" id="fig|1028800.3.peg.6190"/>